<reference evidence="7" key="1">
    <citation type="submission" date="2021-04" db="EMBL/GenBank/DDBJ databases">
        <title>Genomic insights into ecological role and evolution of a novel Thermoplasmata order Candidatus Sysuiplasmatales.</title>
        <authorList>
            <person name="Yuan Y."/>
        </authorList>
    </citation>
    <scope>NUCLEOTIDE SEQUENCE</scope>
    <source>
        <strain evidence="8">TUT19-bin139</strain>
        <strain evidence="7">YP2-bin.285</strain>
    </source>
</reference>
<accession>A0A8J8CEZ4</accession>
<dbReference type="Gene3D" id="3.40.190.10">
    <property type="entry name" value="Periplasmic binding protein-like II"/>
    <property type="match status" value="1"/>
</dbReference>
<evidence type="ECO:0000313" key="7">
    <source>
        <dbReference type="EMBL" id="MBX8631047.1"/>
    </source>
</evidence>
<sequence>MRAGVFSLVCALSGNSAEAGDITASQGTGSVKTGMGARPPAGRSRTALIAVIVVVLIVIAGVGFYYITHKPSVTSTSVSVSPYSDYSYAVQGTAIQFSAGTTVPSSKVSYVQWNFGNGVLMNISGSSGLSILYTYPSAGNYLVYVKVVTDSGMVATNSLDLLPISISPSVTLSNLSEQYPADIEISYSNANAVNVSYGFSSITPVPGVFNLTTFLPSSFSSYPVASGWSLQSIIFSAAGKSVSFNSTVVSNSSDSWNITFRSTGIYPVNITAVTNSSSSTQSWHFVQTVAVGTFSTKHISGSSSTGIVDATWIPGGFRTMDTALAYDTISSEVIQNLYQTLVSFTPGTNPHSFIPVLSQEVPTLSNGLIAQSTVGNVTYVNYTFPIRQGISFANGQPLTVYDVWFSFVRTMLFANDPGSPGWLLAHALIPGASVYGPFNLTPFWIDHAITTNSTSITFHILPTTNQSLFGISPVNGTNAGYFETGVNMSSSAALSDGYAATEYTSYGSSTYFLQILTGTEASVMEASWAAANGAGIPANTTTAYYNYQSEGIPSNWNTKLQFNSMGTGPYIVSAVIPGQLVRMIPNPHYTPTIDYPNVTSLPSFITIYYYTSESSAQLAFSSGVASFAEYAYPPSATSLVFSMIQNGEVKSISEPQIATNFYNYNLQINVSGLSSSGYQYSFPSSTLHNLSDGVVVSTFFANTSVRKALTYAYNQAELISMNIADGIRFAENLTGYLPQGLGSYPSNITSLSPYYNLTLAREFWQQTPYTKLGRGSIVFPIFDPLGMPIEDELIQSYWIPAIENITNGTVKPYLADVTESNLFTYESVASGSCILPIAWDAWYADYPVSEDFAATFATPFALDMYPFGVYPGPGFNITTNPAQWKQIYQMWNWTSLALNELNSTQRALYYWHSDSIFTKLDLIVGNIQPLGVLYYRSWIKTSSLLWSMNPSTTLSYIVLFAVQKV</sequence>
<dbReference type="PROSITE" id="PS50093">
    <property type="entry name" value="PKD"/>
    <property type="match status" value="1"/>
</dbReference>
<dbReference type="EMBL" id="JAHEAC010000016">
    <property type="protein sequence ID" value="MBX8643692.1"/>
    <property type="molecule type" value="Genomic_DNA"/>
</dbReference>
<evidence type="ECO:0000313" key="8">
    <source>
        <dbReference type="EMBL" id="MBX8643692.1"/>
    </source>
</evidence>
<dbReference type="InterPro" id="IPR035986">
    <property type="entry name" value="PKD_dom_sf"/>
</dbReference>
<dbReference type="Proteomes" id="UP000750197">
    <property type="component" value="Unassembled WGS sequence"/>
</dbReference>
<keyword evidence="4" id="KW-0732">Signal</keyword>
<name>A0A8J8CEZ4_9ARCH</name>
<gene>
    <name evidence="7" type="ORF">J9259_00770</name>
    <name evidence="8" type="ORF">KIY12_03060</name>
</gene>
<organism evidence="7 9">
    <name type="scientific">Candidatus Sysuiplasma superficiale</name>
    <dbReference type="NCBI Taxonomy" id="2823368"/>
    <lineage>
        <taxon>Archaea</taxon>
        <taxon>Methanobacteriati</taxon>
        <taxon>Thermoplasmatota</taxon>
        <taxon>Thermoplasmata</taxon>
        <taxon>Candidatus Sysuiplasmatales</taxon>
        <taxon>Candidatus Sysuiplasmataceae</taxon>
        <taxon>Candidatus Sysuiplasma</taxon>
    </lineage>
</organism>
<keyword evidence="5" id="KW-0472">Membrane</keyword>
<dbReference type="SUPFAM" id="SSF49299">
    <property type="entry name" value="PKD domain"/>
    <property type="match status" value="1"/>
</dbReference>
<dbReference type="Gene3D" id="3.90.76.10">
    <property type="entry name" value="Dipeptide-binding Protein, Domain 1"/>
    <property type="match status" value="1"/>
</dbReference>
<evidence type="ECO:0000256" key="4">
    <source>
        <dbReference type="ARBA" id="ARBA00022729"/>
    </source>
</evidence>
<keyword evidence="3" id="KW-0813">Transport</keyword>
<evidence type="ECO:0000259" key="6">
    <source>
        <dbReference type="PROSITE" id="PS50093"/>
    </source>
</evidence>
<dbReference type="PANTHER" id="PTHR30290:SF10">
    <property type="entry name" value="PERIPLASMIC OLIGOPEPTIDE-BINDING PROTEIN-RELATED"/>
    <property type="match status" value="1"/>
</dbReference>
<dbReference type="PANTHER" id="PTHR30290">
    <property type="entry name" value="PERIPLASMIC BINDING COMPONENT OF ABC TRANSPORTER"/>
    <property type="match status" value="1"/>
</dbReference>
<comment type="similarity">
    <text evidence="2">Belongs to the bacterial solute-binding protein 5 family.</text>
</comment>
<dbReference type="Gene3D" id="3.10.105.10">
    <property type="entry name" value="Dipeptide-binding Protein, Domain 3"/>
    <property type="match status" value="1"/>
</dbReference>
<keyword evidence="5" id="KW-0812">Transmembrane</keyword>
<proteinExistence type="inferred from homology"/>
<dbReference type="GO" id="GO:1904680">
    <property type="term" value="F:peptide transmembrane transporter activity"/>
    <property type="evidence" value="ECO:0007669"/>
    <property type="project" value="TreeGrafter"/>
</dbReference>
<protein>
    <submittedName>
        <fullName evidence="7">PKD domain-containing protein</fullName>
    </submittedName>
</protein>
<dbReference type="Pfam" id="PF00496">
    <property type="entry name" value="SBP_bac_5"/>
    <property type="match status" value="1"/>
</dbReference>
<comment type="subcellular location">
    <subcellularLocation>
        <location evidence="1">Cell envelope</location>
    </subcellularLocation>
</comment>
<dbReference type="Proteomes" id="UP000716004">
    <property type="component" value="Unassembled WGS sequence"/>
</dbReference>
<comment type="caution">
    <text evidence="7">The sequence shown here is derived from an EMBL/GenBank/DDBJ whole genome shotgun (WGS) entry which is preliminary data.</text>
</comment>
<evidence type="ECO:0000256" key="5">
    <source>
        <dbReference type="SAM" id="Phobius"/>
    </source>
</evidence>
<dbReference type="AlphaFoldDB" id="A0A8J8CEZ4"/>
<feature type="domain" description="PKD" evidence="6">
    <location>
        <begin position="112"/>
        <end position="161"/>
    </location>
</feature>
<dbReference type="InterPro" id="IPR000601">
    <property type="entry name" value="PKD_dom"/>
</dbReference>
<dbReference type="EMBL" id="JAGVSJ010000001">
    <property type="protein sequence ID" value="MBX8631047.1"/>
    <property type="molecule type" value="Genomic_DNA"/>
</dbReference>
<dbReference type="InterPro" id="IPR000914">
    <property type="entry name" value="SBP_5_dom"/>
</dbReference>
<keyword evidence="5" id="KW-1133">Transmembrane helix</keyword>
<evidence type="ECO:0000256" key="1">
    <source>
        <dbReference type="ARBA" id="ARBA00004196"/>
    </source>
</evidence>
<evidence type="ECO:0000256" key="2">
    <source>
        <dbReference type="ARBA" id="ARBA00005695"/>
    </source>
</evidence>
<dbReference type="InterPro" id="IPR039424">
    <property type="entry name" value="SBP_5"/>
</dbReference>
<dbReference type="Gene3D" id="2.60.40.10">
    <property type="entry name" value="Immunoglobulins"/>
    <property type="match status" value="1"/>
</dbReference>
<dbReference type="InterPro" id="IPR013783">
    <property type="entry name" value="Ig-like_fold"/>
</dbReference>
<feature type="transmembrane region" description="Helical" evidence="5">
    <location>
        <begin position="47"/>
        <end position="67"/>
    </location>
</feature>
<evidence type="ECO:0000313" key="9">
    <source>
        <dbReference type="Proteomes" id="UP000716004"/>
    </source>
</evidence>
<dbReference type="GO" id="GO:0015833">
    <property type="term" value="P:peptide transport"/>
    <property type="evidence" value="ECO:0007669"/>
    <property type="project" value="TreeGrafter"/>
</dbReference>
<dbReference type="SUPFAM" id="SSF53850">
    <property type="entry name" value="Periplasmic binding protein-like II"/>
    <property type="match status" value="1"/>
</dbReference>
<evidence type="ECO:0000256" key="3">
    <source>
        <dbReference type="ARBA" id="ARBA00022448"/>
    </source>
</evidence>